<evidence type="ECO:0000313" key="6">
    <source>
        <dbReference type="EnsemblMetazoa" id="GBRI013033-PA"/>
    </source>
</evidence>
<dbReference type="VEuPathDB" id="VectorBase:GBRI013033"/>
<protein>
    <submittedName>
        <fullName evidence="6">Uncharacterized protein</fullName>
    </submittedName>
</protein>
<dbReference type="InterPro" id="IPR015943">
    <property type="entry name" value="WD40/YVTN_repeat-like_dom_sf"/>
</dbReference>
<dbReference type="GO" id="GO:0060271">
    <property type="term" value="P:cilium assembly"/>
    <property type="evidence" value="ECO:0007669"/>
    <property type="project" value="TreeGrafter"/>
</dbReference>
<reference evidence="6" key="2">
    <citation type="submission" date="2020-05" db="UniProtKB">
        <authorList>
            <consortium name="EnsemblMetazoa"/>
        </authorList>
    </citation>
    <scope>IDENTIFICATION</scope>
    <source>
        <strain evidence="6">IAEA</strain>
    </source>
</reference>
<dbReference type="AlphaFoldDB" id="A0A1A9WBB6"/>
<dbReference type="CDD" id="cd00200">
    <property type="entry name" value="WD40"/>
    <property type="match status" value="1"/>
</dbReference>
<feature type="repeat" description="WD" evidence="4">
    <location>
        <begin position="226"/>
        <end position="267"/>
    </location>
</feature>
<dbReference type="GO" id="GO:0005814">
    <property type="term" value="C:centriole"/>
    <property type="evidence" value="ECO:0007669"/>
    <property type="project" value="TreeGrafter"/>
</dbReference>
<dbReference type="InterPro" id="IPR019775">
    <property type="entry name" value="WD40_repeat_CS"/>
</dbReference>
<feature type="repeat" description="WD" evidence="4">
    <location>
        <begin position="57"/>
        <end position="89"/>
    </location>
</feature>
<keyword evidence="2" id="KW-0677">Repeat</keyword>
<dbReference type="InterPro" id="IPR020472">
    <property type="entry name" value="WD40_PAC1"/>
</dbReference>
<dbReference type="PROSITE" id="PS00678">
    <property type="entry name" value="WD_REPEATS_1"/>
    <property type="match status" value="1"/>
</dbReference>
<sequence>MNSAKFADPCLELHFQGHVEGITQIRFNSEGNKIASSSLDSTVIIWDLKETSRCLSYTAQLGRVYGLSWSPKSNLLASCSHNRKVKIWEPKSHGGITEEFLAHSKPVRSVDFHPAGTMIITASDDKSLKLWRVPQRKFLTSFNCHTNWVRSAKFSPNGKFVASCGDDKALRIFDINTGSCICCFTEELGMGRQLAWHPNGKVVAVALSCNRVKLFDLSSQELIQLYKVHDWPVNDLAFHPNGNFMLTGSNDETMKILDLLEGRPIYTLTGHIGGVTAVAFNHDGSRFASAGSDKQLLVWKSNLHTYDLSVDDVEQQNEYLAVSDLLEYEEKAATGNSKIINPNDESFMIDSHHVTAFKSNERNLQVPDCSQAFKGNTGKLQRLGCLHPKRRTDFSRTQSSNNKSDSNSASSIATSISDISSQNSAKHKSDSNSTSSTTTSISDISSQNSASILHLTKNKDRFNAPKKRN</sequence>
<organism evidence="6 7">
    <name type="scientific">Glossina brevipalpis</name>
    <dbReference type="NCBI Taxonomy" id="37001"/>
    <lineage>
        <taxon>Eukaryota</taxon>
        <taxon>Metazoa</taxon>
        <taxon>Ecdysozoa</taxon>
        <taxon>Arthropoda</taxon>
        <taxon>Hexapoda</taxon>
        <taxon>Insecta</taxon>
        <taxon>Pterygota</taxon>
        <taxon>Neoptera</taxon>
        <taxon>Endopterygota</taxon>
        <taxon>Diptera</taxon>
        <taxon>Brachycera</taxon>
        <taxon>Muscomorpha</taxon>
        <taxon>Hippoboscoidea</taxon>
        <taxon>Glossinidae</taxon>
        <taxon>Glossina</taxon>
    </lineage>
</organism>
<dbReference type="GO" id="GO:0036064">
    <property type="term" value="C:ciliary basal body"/>
    <property type="evidence" value="ECO:0007669"/>
    <property type="project" value="TreeGrafter"/>
</dbReference>
<dbReference type="Proteomes" id="UP000091820">
    <property type="component" value="Unassembled WGS sequence"/>
</dbReference>
<keyword evidence="1 4" id="KW-0853">WD repeat</keyword>
<feature type="compositionally biased region" description="Low complexity" evidence="5">
    <location>
        <begin position="431"/>
        <end position="451"/>
    </location>
</feature>
<proteinExistence type="inferred from homology"/>
<dbReference type="PROSITE" id="PS50082">
    <property type="entry name" value="WD_REPEATS_2"/>
    <property type="match status" value="6"/>
</dbReference>
<evidence type="ECO:0000256" key="2">
    <source>
        <dbReference type="ARBA" id="ARBA00022737"/>
    </source>
</evidence>
<feature type="region of interest" description="Disordered" evidence="5">
    <location>
        <begin position="384"/>
        <end position="469"/>
    </location>
</feature>
<dbReference type="PRINTS" id="PR00320">
    <property type="entry name" value="GPROTEINBRPT"/>
</dbReference>
<dbReference type="PANTHER" id="PTHR44019:SF8">
    <property type="entry name" value="POC1 CENTRIOLAR PROTEIN HOMOLOG"/>
    <property type="match status" value="1"/>
</dbReference>
<dbReference type="STRING" id="37001.A0A1A9WBB6"/>
<dbReference type="InterPro" id="IPR036322">
    <property type="entry name" value="WD40_repeat_dom_sf"/>
</dbReference>
<evidence type="ECO:0000256" key="3">
    <source>
        <dbReference type="ARBA" id="ARBA00037984"/>
    </source>
</evidence>
<dbReference type="SUPFAM" id="SSF50978">
    <property type="entry name" value="WD40 repeat-like"/>
    <property type="match status" value="1"/>
</dbReference>
<keyword evidence="7" id="KW-1185">Reference proteome</keyword>
<name>A0A1A9WBB6_9MUSC</name>
<dbReference type="Gene3D" id="2.130.10.10">
    <property type="entry name" value="YVTN repeat-like/Quinoprotein amine dehydrogenase"/>
    <property type="match status" value="3"/>
</dbReference>
<feature type="compositionally biased region" description="Low complexity" evidence="5">
    <location>
        <begin position="399"/>
        <end position="421"/>
    </location>
</feature>
<feature type="repeat" description="WD" evidence="4">
    <location>
        <begin position="142"/>
        <end position="183"/>
    </location>
</feature>
<feature type="repeat" description="WD" evidence="4">
    <location>
        <begin position="268"/>
        <end position="300"/>
    </location>
</feature>
<evidence type="ECO:0000313" key="7">
    <source>
        <dbReference type="Proteomes" id="UP000091820"/>
    </source>
</evidence>
<evidence type="ECO:0000256" key="5">
    <source>
        <dbReference type="SAM" id="MobiDB-lite"/>
    </source>
</evidence>
<accession>A0A1A9WBB6</accession>
<feature type="repeat" description="WD" evidence="4">
    <location>
        <begin position="100"/>
        <end position="141"/>
    </location>
</feature>
<dbReference type="PANTHER" id="PTHR44019">
    <property type="entry name" value="WD REPEAT-CONTAINING PROTEIN 55"/>
    <property type="match status" value="1"/>
</dbReference>
<dbReference type="SMART" id="SM00320">
    <property type="entry name" value="WD40"/>
    <property type="match status" value="7"/>
</dbReference>
<dbReference type="PROSITE" id="PS50294">
    <property type="entry name" value="WD_REPEATS_REGION"/>
    <property type="match status" value="6"/>
</dbReference>
<dbReference type="InterPro" id="IPR001680">
    <property type="entry name" value="WD40_rpt"/>
</dbReference>
<dbReference type="InterPro" id="IPR050505">
    <property type="entry name" value="WDR55/POC1"/>
</dbReference>
<feature type="repeat" description="WD" evidence="4">
    <location>
        <begin position="15"/>
        <end position="56"/>
    </location>
</feature>
<dbReference type="EnsemblMetazoa" id="GBRI013033-RA">
    <property type="protein sequence ID" value="GBRI013033-PA"/>
    <property type="gene ID" value="GBRI013033"/>
</dbReference>
<dbReference type="Pfam" id="PF00400">
    <property type="entry name" value="WD40"/>
    <property type="match status" value="6"/>
</dbReference>
<evidence type="ECO:0000256" key="1">
    <source>
        <dbReference type="ARBA" id="ARBA00022574"/>
    </source>
</evidence>
<comment type="similarity">
    <text evidence="3">Belongs to the WD repeat POC1 family.</text>
</comment>
<reference evidence="7" key="1">
    <citation type="submission" date="2014-03" db="EMBL/GenBank/DDBJ databases">
        <authorList>
            <person name="Aksoy S."/>
            <person name="Warren W."/>
            <person name="Wilson R.K."/>
        </authorList>
    </citation>
    <scope>NUCLEOTIDE SEQUENCE [LARGE SCALE GENOMIC DNA]</scope>
    <source>
        <strain evidence="7">IAEA</strain>
    </source>
</reference>
<evidence type="ECO:0000256" key="4">
    <source>
        <dbReference type="PROSITE-ProRule" id="PRU00221"/>
    </source>
</evidence>